<name>A0A318T1V3_9HYPH</name>
<gene>
    <name evidence="1" type="ORF">C7477_10722</name>
</gene>
<dbReference type="RefSeq" id="WP_110750695.1">
    <property type="nucleotide sequence ID" value="NZ_QJTF01000007.1"/>
</dbReference>
<comment type="caution">
    <text evidence="1">The sequence shown here is derived from an EMBL/GenBank/DDBJ whole genome shotgun (WGS) entry which is preliminary data.</text>
</comment>
<dbReference type="AlphaFoldDB" id="A0A318T1V3"/>
<protein>
    <submittedName>
        <fullName evidence="1">Uncharacterized protein</fullName>
    </submittedName>
</protein>
<evidence type="ECO:0000313" key="1">
    <source>
        <dbReference type="EMBL" id="PYE88380.1"/>
    </source>
</evidence>
<reference evidence="1 2" key="1">
    <citation type="submission" date="2018-06" db="EMBL/GenBank/DDBJ databases">
        <title>Genomic Encyclopedia of Type Strains, Phase III (KMG-III): the genomes of soil and plant-associated and newly described type strains.</title>
        <authorList>
            <person name="Whitman W."/>
        </authorList>
    </citation>
    <scope>NUCLEOTIDE SEQUENCE [LARGE SCALE GENOMIC DNA]</scope>
    <source>
        <strain evidence="1 2">ORS 1419</strain>
    </source>
</reference>
<keyword evidence="2" id="KW-1185">Reference proteome</keyword>
<accession>A0A318T1V3</accession>
<dbReference type="OrthoDB" id="8447033at2"/>
<dbReference type="Proteomes" id="UP000247454">
    <property type="component" value="Unassembled WGS sequence"/>
</dbReference>
<dbReference type="EMBL" id="QJTF01000007">
    <property type="protein sequence ID" value="PYE88380.1"/>
    <property type="molecule type" value="Genomic_DNA"/>
</dbReference>
<sequence length="171" mass="18552">MATAPGSVAAARNHAGYRLTCKYSVPHADIAFLLGMKEKNYLTRLRRLGIDADVNTTQRLPGLEEILARIRAELMRLTEEGRVPDKGAVDALVSLARALKTVIELERENIAPPVADTGPASVSPEELREALARIDRRIDELANLRAAEIIQRRLDGSHNNGSGQGVVLSGP</sequence>
<evidence type="ECO:0000313" key="2">
    <source>
        <dbReference type="Proteomes" id="UP000247454"/>
    </source>
</evidence>
<organism evidence="1 2">
    <name type="scientific">Phyllobacterium leguminum</name>
    <dbReference type="NCBI Taxonomy" id="314237"/>
    <lineage>
        <taxon>Bacteria</taxon>
        <taxon>Pseudomonadati</taxon>
        <taxon>Pseudomonadota</taxon>
        <taxon>Alphaproteobacteria</taxon>
        <taxon>Hyphomicrobiales</taxon>
        <taxon>Phyllobacteriaceae</taxon>
        <taxon>Phyllobacterium</taxon>
    </lineage>
</organism>
<proteinExistence type="predicted"/>